<reference evidence="2" key="1">
    <citation type="submission" date="2022-01" db="EMBL/GenBank/DDBJ databases">
        <title>Genome Sequence Resource for Two Populations of Ditylenchus destructor, the Migratory Endoparasitic Phytonematode.</title>
        <authorList>
            <person name="Zhang H."/>
            <person name="Lin R."/>
            <person name="Xie B."/>
        </authorList>
    </citation>
    <scope>NUCLEOTIDE SEQUENCE</scope>
    <source>
        <strain evidence="2">BazhouSP</strain>
    </source>
</reference>
<evidence type="ECO:0000313" key="2">
    <source>
        <dbReference type="EMBL" id="KAI1726363.1"/>
    </source>
</evidence>
<keyword evidence="1" id="KW-0812">Transmembrane</keyword>
<protein>
    <recommendedName>
        <fullName evidence="4">MARVEL domain-containing protein</fullName>
    </recommendedName>
</protein>
<keyword evidence="1" id="KW-1133">Transmembrane helix</keyword>
<sequence length="143" mass="16105">MGEVRFNSSYLTSDRGIAKLVQIILGLVVCAIMCANWYGGSSCFGEGRLGYASGLNFVIVVINIILFLLNLFNIRLYRIEQFYNVVSSILFLIAIILLVWYMIASSAWGAWMIVAAICILIIFALFQYDFKANRTFADDHIPI</sequence>
<evidence type="ECO:0008006" key="4">
    <source>
        <dbReference type="Google" id="ProtNLM"/>
    </source>
</evidence>
<feature type="transmembrane region" description="Helical" evidence="1">
    <location>
        <begin position="82"/>
        <end position="102"/>
    </location>
</feature>
<evidence type="ECO:0000313" key="3">
    <source>
        <dbReference type="Proteomes" id="UP001201812"/>
    </source>
</evidence>
<organism evidence="2 3">
    <name type="scientific">Ditylenchus destructor</name>
    <dbReference type="NCBI Taxonomy" id="166010"/>
    <lineage>
        <taxon>Eukaryota</taxon>
        <taxon>Metazoa</taxon>
        <taxon>Ecdysozoa</taxon>
        <taxon>Nematoda</taxon>
        <taxon>Chromadorea</taxon>
        <taxon>Rhabditida</taxon>
        <taxon>Tylenchina</taxon>
        <taxon>Tylenchomorpha</taxon>
        <taxon>Sphaerularioidea</taxon>
        <taxon>Anguinidae</taxon>
        <taxon>Anguininae</taxon>
        <taxon>Ditylenchus</taxon>
    </lineage>
</organism>
<feature type="transmembrane region" description="Helical" evidence="1">
    <location>
        <begin position="51"/>
        <end position="70"/>
    </location>
</feature>
<gene>
    <name evidence="2" type="ORF">DdX_03081</name>
</gene>
<dbReference type="AlphaFoldDB" id="A0AAD4RCP9"/>
<feature type="transmembrane region" description="Helical" evidence="1">
    <location>
        <begin position="20"/>
        <end position="39"/>
    </location>
</feature>
<keyword evidence="3" id="KW-1185">Reference proteome</keyword>
<accession>A0AAD4RCP9</accession>
<feature type="transmembrane region" description="Helical" evidence="1">
    <location>
        <begin position="108"/>
        <end position="126"/>
    </location>
</feature>
<evidence type="ECO:0000256" key="1">
    <source>
        <dbReference type="SAM" id="Phobius"/>
    </source>
</evidence>
<proteinExistence type="predicted"/>
<keyword evidence="1" id="KW-0472">Membrane</keyword>
<name>A0AAD4RCP9_9BILA</name>
<dbReference type="Proteomes" id="UP001201812">
    <property type="component" value="Unassembled WGS sequence"/>
</dbReference>
<comment type="caution">
    <text evidence="2">The sequence shown here is derived from an EMBL/GenBank/DDBJ whole genome shotgun (WGS) entry which is preliminary data.</text>
</comment>
<dbReference type="EMBL" id="JAKKPZ010000002">
    <property type="protein sequence ID" value="KAI1726363.1"/>
    <property type="molecule type" value="Genomic_DNA"/>
</dbReference>